<dbReference type="SUPFAM" id="SSF52402">
    <property type="entry name" value="Adenine nucleotide alpha hydrolases-like"/>
    <property type="match status" value="2"/>
</dbReference>
<accession>A0A4Y3KCB9</accession>
<comment type="similarity">
    <text evidence="1">Belongs to the universal stress protein A family.</text>
</comment>
<feature type="compositionally biased region" description="Basic and acidic residues" evidence="2">
    <location>
        <begin position="60"/>
        <end position="71"/>
    </location>
</feature>
<comment type="caution">
    <text evidence="4">The sequence shown here is derived from an EMBL/GenBank/DDBJ whole genome shotgun (WGS) entry which is preliminary data.</text>
</comment>
<protein>
    <recommendedName>
        <fullName evidence="3">UspA domain-containing protein</fullName>
    </recommendedName>
</protein>
<reference evidence="4 5" key="1">
    <citation type="submission" date="2019-06" db="EMBL/GenBank/DDBJ databases">
        <title>Whole genome shotgun sequence of Cellulomonas uda NBRC 3747.</title>
        <authorList>
            <person name="Hosoyama A."/>
            <person name="Uohara A."/>
            <person name="Ohji S."/>
            <person name="Ichikawa N."/>
        </authorList>
    </citation>
    <scope>NUCLEOTIDE SEQUENCE [LARGE SCALE GENOMIC DNA]</scope>
    <source>
        <strain evidence="4 5">NBRC 3747</strain>
    </source>
</reference>
<organism evidence="4 5">
    <name type="scientific">Cellulomonas uda</name>
    <dbReference type="NCBI Taxonomy" id="1714"/>
    <lineage>
        <taxon>Bacteria</taxon>
        <taxon>Bacillati</taxon>
        <taxon>Actinomycetota</taxon>
        <taxon>Actinomycetes</taxon>
        <taxon>Micrococcales</taxon>
        <taxon>Cellulomonadaceae</taxon>
        <taxon>Cellulomonas</taxon>
    </lineage>
</organism>
<dbReference type="PRINTS" id="PR01438">
    <property type="entry name" value="UNVRSLSTRESS"/>
</dbReference>
<dbReference type="PANTHER" id="PTHR46268:SF15">
    <property type="entry name" value="UNIVERSAL STRESS PROTEIN HP_0031"/>
    <property type="match status" value="1"/>
</dbReference>
<dbReference type="InterPro" id="IPR006015">
    <property type="entry name" value="Universal_stress_UspA"/>
</dbReference>
<dbReference type="Proteomes" id="UP000315842">
    <property type="component" value="Unassembled WGS sequence"/>
</dbReference>
<feature type="compositionally biased region" description="Polar residues" evidence="2">
    <location>
        <begin position="1"/>
        <end position="14"/>
    </location>
</feature>
<name>A0A4Y3KCB9_CELUD</name>
<dbReference type="CDD" id="cd00293">
    <property type="entry name" value="USP-like"/>
    <property type="match status" value="1"/>
</dbReference>
<dbReference type="EMBL" id="BJLP01000033">
    <property type="protein sequence ID" value="GEA81637.1"/>
    <property type="molecule type" value="Genomic_DNA"/>
</dbReference>
<dbReference type="Pfam" id="PF00582">
    <property type="entry name" value="Usp"/>
    <property type="match status" value="1"/>
</dbReference>
<evidence type="ECO:0000256" key="2">
    <source>
        <dbReference type="SAM" id="MobiDB-lite"/>
    </source>
</evidence>
<dbReference type="Gene3D" id="3.40.50.12370">
    <property type="match status" value="1"/>
</dbReference>
<keyword evidence="5" id="KW-1185">Reference proteome</keyword>
<gene>
    <name evidence="4" type="ORF">CUD01_20810</name>
</gene>
<feature type="region of interest" description="Disordered" evidence="2">
    <location>
        <begin position="60"/>
        <end position="79"/>
    </location>
</feature>
<sequence>MTTEQRVTQTQADSTRAGAAPGPGWLVVGDDRGEASATLWGWVAAQPWPGWRVTAVTARPRSDEAPGERALPHAWSPEPPRELPGNHVEHLVAEADPRVVLDGYDDADLVVVGPRGRGLLKRLGLGSTAEWLVSSHRPLTPVLVARGTEPVRHVLVCADGSPDATDAVRTLAALPLLHGTHVTVLGVDTLEAHESDAMTAAAHVLREAGAGEVRTLLVGAVPMTVTFDVRPTILGMIDKIEPDLVVVGTRGLGGLRRAVLGSTAQAVVHHAPCSVLVGRATLHE</sequence>
<evidence type="ECO:0000313" key="4">
    <source>
        <dbReference type="EMBL" id="GEA81637.1"/>
    </source>
</evidence>
<feature type="region of interest" description="Disordered" evidence="2">
    <location>
        <begin position="1"/>
        <end position="24"/>
    </location>
</feature>
<dbReference type="RefSeq" id="WP_166772040.1">
    <property type="nucleotide sequence ID" value="NZ_BJLP01000033.1"/>
</dbReference>
<feature type="domain" description="UspA" evidence="3">
    <location>
        <begin position="152"/>
        <end position="277"/>
    </location>
</feature>
<evidence type="ECO:0000256" key="1">
    <source>
        <dbReference type="ARBA" id="ARBA00008791"/>
    </source>
</evidence>
<dbReference type="AlphaFoldDB" id="A0A4Y3KCB9"/>
<evidence type="ECO:0000259" key="3">
    <source>
        <dbReference type="Pfam" id="PF00582"/>
    </source>
</evidence>
<proteinExistence type="inferred from homology"/>
<dbReference type="InterPro" id="IPR006016">
    <property type="entry name" value="UspA"/>
</dbReference>
<dbReference type="PANTHER" id="PTHR46268">
    <property type="entry name" value="STRESS RESPONSE PROTEIN NHAX"/>
    <property type="match status" value="1"/>
</dbReference>
<evidence type="ECO:0000313" key="5">
    <source>
        <dbReference type="Proteomes" id="UP000315842"/>
    </source>
</evidence>